<evidence type="ECO:0000256" key="6">
    <source>
        <dbReference type="ARBA" id="ARBA00022692"/>
    </source>
</evidence>
<dbReference type="NCBIfam" id="TIGR00203">
    <property type="entry name" value="cydB"/>
    <property type="match status" value="1"/>
</dbReference>
<dbReference type="Proteomes" id="UP000287352">
    <property type="component" value="Unassembled WGS sequence"/>
</dbReference>
<evidence type="ECO:0000256" key="9">
    <source>
        <dbReference type="ARBA" id="ARBA00022989"/>
    </source>
</evidence>
<feature type="transmembrane region" description="Helical" evidence="12">
    <location>
        <begin position="199"/>
        <end position="217"/>
    </location>
</feature>
<feature type="transmembrane region" description="Helical" evidence="12">
    <location>
        <begin position="158"/>
        <end position="178"/>
    </location>
</feature>
<dbReference type="GO" id="GO:0046872">
    <property type="term" value="F:metal ion binding"/>
    <property type="evidence" value="ECO:0007669"/>
    <property type="project" value="UniProtKB-KW"/>
</dbReference>
<dbReference type="AlphaFoldDB" id="A0A402A3C4"/>
<feature type="transmembrane region" description="Helical" evidence="12">
    <location>
        <begin position="298"/>
        <end position="320"/>
    </location>
</feature>
<dbReference type="GO" id="GO:0070069">
    <property type="term" value="C:cytochrome complex"/>
    <property type="evidence" value="ECO:0007669"/>
    <property type="project" value="TreeGrafter"/>
</dbReference>
<evidence type="ECO:0000313" key="14">
    <source>
        <dbReference type="Proteomes" id="UP000287352"/>
    </source>
</evidence>
<evidence type="ECO:0000256" key="8">
    <source>
        <dbReference type="ARBA" id="ARBA00022982"/>
    </source>
</evidence>
<dbReference type="GO" id="GO:0005886">
    <property type="term" value="C:plasma membrane"/>
    <property type="evidence" value="ECO:0007669"/>
    <property type="project" value="UniProtKB-SubCell"/>
</dbReference>
<evidence type="ECO:0000256" key="12">
    <source>
        <dbReference type="SAM" id="Phobius"/>
    </source>
</evidence>
<dbReference type="GO" id="GO:0016682">
    <property type="term" value="F:oxidoreductase activity, acting on diphenols and related substances as donors, oxygen as acceptor"/>
    <property type="evidence" value="ECO:0007669"/>
    <property type="project" value="TreeGrafter"/>
</dbReference>
<keyword evidence="8" id="KW-0249">Electron transport</keyword>
<accession>A0A402A3C4</accession>
<keyword evidence="7" id="KW-0479">Metal-binding</keyword>
<reference evidence="14" key="1">
    <citation type="submission" date="2018-12" db="EMBL/GenBank/DDBJ databases">
        <title>Tengunoibacter tsumagoiensis gen. nov., sp. nov., Dictyobacter kobayashii sp. nov., D. alpinus sp. nov., and D. joshuensis sp. nov. and description of Dictyobacteraceae fam. nov. within the order Ktedonobacterales isolated from Tengu-no-mugimeshi.</title>
        <authorList>
            <person name="Wang C.M."/>
            <person name="Zheng Y."/>
            <person name="Sakai Y."/>
            <person name="Toyoda A."/>
            <person name="Minakuchi Y."/>
            <person name="Abe K."/>
            <person name="Yokota A."/>
            <person name="Yabe S."/>
        </authorList>
    </citation>
    <scope>NUCLEOTIDE SEQUENCE [LARGE SCALE GENOMIC DNA]</scope>
    <source>
        <strain evidence="14">Uno3</strain>
    </source>
</reference>
<sequence length="337" mass="37993">MDLNAFWFVLITILFIGFFFLEGFDYGVGMLLPFLGRTDKERQLLIRSIGPFWDGNEVWLLTAGGALFAAFPNWYATLFSGFYLALLLMLVALIVRAVAFEFRNRDEHAEWRRLWDWMIFVGSALPGFLWGVAITNIIEGVPIDARMNYVGGFWNLLNPYALLGGSAFVSLFLLHGAIFLSLRTQGEMLERSHQVTRKVWWPAAVLVFLFVIIGYFTTDVFGRLGVDPGVAPLGAGMALLLAGWFVYARRSGWAFAMTGVTIALSTLTIFMGLFPRVMISSLDTHWNLTIYNASSSPYTLTVMSIVALTFVPVVLVYQGWNYWVFRHRLTAESSGHL</sequence>
<keyword evidence="4" id="KW-1003">Cell membrane</keyword>
<keyword evidence="14" id="KW-1185">Reference proteome</keyword>
<organism evidence="13 14">
    <name type="scientific">Tengunoibacter tsumagoiensis</name>
    <dbReference type="NCBI Taxonomy" id="2014871"/>
    <lineage>
        <taxon>Bacteria</taxon>
        <taxon>Bacillati</taxon>
        <taxon>Chloroflexota</taxon>
        <taxon>Ktedonobacteria</taxon>
        <taxon>Ktedonobacterales</taxon>
        <taxon>Dictyobacteraceae</taxon>
        <taxon>Tengunoibacter</taxon>
    </lineage>
</organism>
<comment type="similarity">
    <text evidence="2">Belongs to the cytochrome ubiquinol oxidase subunit 2 family.</text>
</comment>
<feature type="transmembrane region" description="Helical" evidence="12">
    <location>
        <begin position="229"/>
        <end position="247"/>
    </location>
</feature>
<evidence type="ECO:0000313" key="13">
    <source>
        <dbReference type="EMBL" id="GCE13491.1"/>
    </source>
</evidence>
<comment type="caution">
    <text evidence="13">The sequence shown here is derived from an EMBL/GenBank/DDBJ whole genome shotgun (WGS) entry which is preliminary data.</text>
</comment>
<evidence type="ECO:0000256" key="4">
    <source>
        <dbReference type="ARBA" id="ARBA00022475"/>
    </source>
</evidence>
<evidence type="ECO:0000256" key="5">
    <source>
        <dbReference type="ARBA" id="ARBA00022617"/>
    </source>
</evidence>
<dbReference type="GO" id="GO:0019646">
    <property type="term" value="P:aerobic electron transport chain"/>
    <property type="evidence" value="ECO:0007669"/>
    <property type="project" value="TreeGrafter"/>
</dbReference>
<keyword evidence="6 12" id="KW-0812">Transmembrane</keyword>
<dbReference type="PIRSF" id="PIRSF000267">
    <property type="entry name" value="Cyt_oxidse_sub2"/>
    <property type="match status" value="1"/>
</dbReference>
<protein>
    <submittedName>
        <fullName evidence="13">Cytochrome c oxidase assembly protein</fullName>
    </submittedName>
</protein>
<feature type="transmembrane region" description="Helical" evidence="12">
    <location>
        <begin position="6"/>
        <end position="36"/>
    </location>
</feature>
<dbReference type="PANTHER" id="PTHR43141:SF5">
    <property type="entry name" value="CYTOCHROME BD-I UBIQUINOL OXIDASE SUBUNIT 2"/>
    <property type="match status" value="1"/>
</dbReference>
<keyword evidence="11 12" id="KW-0472">Membrane</keyword>
<feature type="transmembrane region" description="Helical" evidence="12">
    <location>
        <begin position="82"/>
        <end position="102"/>
    </location>
</feature>
<keyword evidence="9 12" id="KW-1133">Transmembrane helix</keyword>
<dbReference type="EMBL" id="BIFR01000001">
    <property type="protein sequence ID" value="GCE13491.1"/>
    <property type="molecule type" value="Genomic_DNA"/>
</dbReference>
<dbReference type="Pfam" id="PF02322">
    <property type="entry name" value="Cyt_bd_oxida_II"/>
    <property type="match status" value="1"/>
</dbReference>
<evidence type="ECO:0000256" key="10">
    <source>
        <dbReference type="ARBA" id="ARBA00023004"/>
    </source>
</evidence>
<evidence type="ECO:0000256" key="3">
    <source>
        <dbReference type="ARBA" id="ARBA00022448"/>
    </source>
</evidence>
<evidence type="ECO:0000256" key="2">
    <source>
        <dbReference type="ARBA" id="ARBA00007543"/>
    </source>
</evidence>
<dbReference type="OrthoDB" id="9776710at2"/>
<gene>
    <name evidence="13" type="ORF">KTT_33500</name>
</gene>
<dbReference type="PANTHER" id="PTHR43141">
    <property type="entry name" value="CYTOCHROME BD2 SUBUNIT II"/>
    <property type="match status" value="1"/>
</dbReference>
<dbReference type="InterPro" id="IPR003317">
    <property type="entry name" value="Cyt-d_oxidase_su2"/>
</dbReference>
<dbReference type="GO" id="GO:0009055">
    <property type="term" value="F:electron transfer activity"/>
    <property type="evidence" value="ECO:0007669"/>
    <property type="project" value="TreeGrafter"/>
</dbReference>
<keyword evidence="10" id="KW-0408">Iron</keyword>
<evidence type="ECO:0000256" key="7">
    <source>
        <dbReference type="ARBA" id="ARBA00022723"/>
    </source>
</evidence>
<evidence type="ECO:0000256" key="1">
    <source>
        <dbReference type="ARBA" id="ARBA00004651"/>
    </source>
</evidence>
<name>A0A402A3C4_9CHLR</name>
<proteinExistence type="inferred from homology"/>
<feature type="transmembrane region" description="Helical" evidence="12">
    <location>
        <begin position="254"/>
        <end position="278"/>
    </location>
</feature>
<comment type="subcellular location">
    <subcellularLocation>
        <location evidence="1">Cell membrane</location>
        <topology evidence="1">Multi-pass membrane protein</topology>
    </subcellularLocation>
</comment>
<evidence type="ECO:0000256" key="11">
    <source>
        <dbReference type="ARBA" id="ARBA00023136"/>
    </source>
</evidence>
<keyword evidence="3" id="KW-0813">Transport</keyword>
<dbReference type="RefSeq" id="WP_126581012.1">
    <property type="nucleotide sequence ID" value="NZ_BIFR01000001.1"/>
</dbReference>
<keyword evidence="5" id="KW-0349">Heme</keyword>
<feature type="transmembrane region" description="Helical" evidence="12">
    <location>
        <begin position="114"/>
        <end position="138"/>
    </location>
</feature>